<dbReference type="InterPro" id="IPR041613">
    <property type="entry name" value="Pept_S41_N"/>
</dbReference>
<evidence type="ECO:0000313" key="3">
    <source>
        <dbReference type="Proteomes" id="UP000249873"/>
    </source>
</evidence>
<dbReference type="OrthoDB" id="7168509at2"/>
<dbReference type="AlphaFoldDB" id="A0A2Z4G951"/>
<feature type="domain" description="Tail specific protease" evidence="1">
    <location>
        <begin position="192"/>
        <end position="401"/>
    </location>
</feature>
<dbReference type="GO" id="GO:0030288">
    <property type="term" value="C:outer membrane-bounded periplasmic space"/>
    <property type="evidence" value="ECO:0007669"/>
    <property type="project" value="TreeGrafter"/>
</dbReference>
<dbReference type="GO" id="GO:0007165">
    <property type="term" value="P:signal transduction"/>
    <property type="evidence" value="ECO:0007669"/>
    <property type="project" value="TreeGrafter"/>
</dbReference>
<organism evidence="2 3">
    <name type="scientific">Arcticibacterium luteifluviistationis</name>
    <dbReference type="NCBI Taxonomy" id="1784714"/>
    <lineage>
        <taxon>Bacteria</taxon>
        <taxon>Pseudomonadati</taxon>
        <taxon>Bacteroidota</taxon>
        <taxon>Cytophagia</taxon>
        <taxon>Cytophagales</taxon>
        <taxon>Leadbetterellaceae</taxon>
        <taxon>Arcticibacterium</taxon>
    </lineage>
</organism>
<dbReference type="Proteomes" id="UP000249873">
    <property type="component" value="Chromosome"/>
</dbReference>
<dbReference type="InterPro" id="IPR036034">
    <property type="entry name" value="PDZ_sf"/>
</dbReference>
<evidence type="ECO:0000313" key="2">
    <source>
        <dbReference type="EMBL" id="AWV97767.1"/>
    </source>
</evidence>
<reference evidence="2 3" key="1">
    <citation type="submission" date="2018-05" db="EMBL/GenBank/DDBJ databases">
        <title>Complete genome sequence of Arcticibacterium luteifluviistationis SM1504T, a cytophagaceae bacterium isolated from Arctic surface seawater.</title>
        <authorList>
            <person name="Li Y."/>
            <person name="Qin Q.-L."/>
        </authorList>
    </citation>
    <scope>NUCLEOTIDE SEQUENCE [LARGE SCALE GENOMIC DNA]</scope>
    <source>
        <strain evidence="2 3">SM1504</strain>
    </source>
</reference>
<dbReference type="Gene3D" id="3.30.750.170">
    <property type="match status" value="1"/>
</dbReference>
<proteinExistence type="predicted"/>
<protein>
    <submittedName>
        <fullName evidence="2">Peptidase S41</fullName>
    </submittedName>
</protein>
<dbReference type="SUPFAM" id="SSF50156">
    <property type="entry name" value="PDZ domain-like"/>
    <property type="match status" value="1"/>
</dbReference>
<dbReference type="Gene3D" id="2.30.42.10">
    <property type="match status" value="1"/>
</dbReference>
<dbReference type="Pfam" id="PF18294">
    <property type="entry name" value="Pept_S41_N"/>
    <property type="match status" value="1"/>
</dbReference>
<dbReference type="PANTHER" id="PTHR32060">
    <property type="entry name" value="TAIL-SPECIFIC PROTEASE"/>
    <property type="match status" value="1"/>
</dbReference>
<dbReference type="GO" id="GO:0004175">
    <property type="term" value="F:endopeptidase activity"/>
    <property type="evidence" value="ECO:0007669"/>
    <property type="project" value="TreeGrafter"/>
</dbReference>
<dbReference type="InterPro" id="IPR005151">
    <property type="entry name" value="Tail-specific_protease"/>
</dbReference>
<accession>A0A2Z4G951</accession>
<evidence type="ECO:0000259" key="1">
    <source>
        <dbReference type="SMART" id="SM00245"/>
    </source>
</evidence>
<name>A0A2Z4G951_9BACT</name>
<dbReference type="PANTHER" id="PTHR32060:SF30">
    <property type="entry name" value="CARBOXY-TERMINAL PROCESSING PROTEASE CTPA"/>
    <property type="match status" value="1"/>
</dbReference>
<dbReference type="Gene3D" id="3.90.226.10">
    <property type="entry name" value="2-enoyl-CoA Hydratase, Chain A, domain 1"/>
    <property type="match status" value="1"/>
</dbReference>
<keyword evidence="3" id="KW-1185">Reference proteome</keyword>
<dbReference type="GO" id="GO:0008236">
    <property type="term" value="F:serine-type peptidase activity"/>
    <property type="evidence" value="ECO:0007669"/>
    <property type="project" value="InterPro"/>
</dbReference>
<dbReference type="InterPro" id="IPR029045">
    <property type="entry name" value="ClpP/crotonase-like_dom_sf"/>
</dbReference>
<dbReference type="RefSeq" id="WP_111370869.1">
    <property type="nucleotide sequence ID" value="NZ_CP029480.1"/>
</dbReference>
<dbReference type="SUPFAM" id="SSF52096">
    <property type="entry name" value="ClpP/crotonase"/>
    <property type="match status" value="1"/>
</dbReference>
<gene>
    <name evidence="2" type="ORF">DJ013_06130</name>
</gene>
<dbReference type="GO" id="GO:0006508">
    <property type="term" value="P:proteolysis"/>
    <property type="evidence" value="ECO:0007669"/>
    <property type="project" value="InterPro"/>
</dbReference>
<dbReference type="SMART" id="SM00245">
    <property type="entry name" value="TSPc"/>
    <property type="match status" value="1"/>
</dbReference>
<dbReference type="Pfam" id="PF03572">
    <property type="entry name" value="Peptidase_S41"/>
    <property type="match status" value="1"/>
</dbReference>
<dbReference type="EMBL" id="CP029480">
    <property type="protein sequence ID" value="AWV97767.1"/>
    <property type="molecule type" value="Genomic_DNA"/>
</dbReference>
<dbReference type="CDD" id="cd07561">
    <property type="entry name" value="Peptidase_S41_CPP_like"/>
    <property type="match status" value="1"/>
</dbReference>
<dbReference type="KEGG" id="als:DJ013_06130"/>
<sequence>MKKELSKLFIFCCLLNFSCAENTPEPVVEEKPTEPIEVNPILANSPVNTWIHSSMKSYYLWENEIGDVSETDLSINPDEYFDSILFEKGETDRFSWINESAEELTSSLNGLTSVFGFNYKPFFADVARTRIAFSITYSLKNSAAERLEIKRGDFITKVNGETLTAANYTTALKDMETATLTMGVYVGDEIVDSKKTVEITKELTQTKAVQHHEVINLGGKKIGYFAYTQFLTSSDSDVNQVFGDFKSQGIDELVVDFRYNPGGYISSAEIISSLIVKDLNTENLMARQVWNDEQMASKPAETFDTYFSTTNNSAGGTLNNLKTLNRVYFLVSNGTASASEMVINNLKPYMEVILVGEHTYGKNVGSITIKDTQEPKRWEWGMQPIVLKTFNSAGESDYGTKEGFSVNIEVTDNKLPFKAFGNPDETLLFAALSDILGNDTMARISSKLKKTPSSNFQAASPDAIFGNEVLDRKEMWLTEFPWEKK</sequence>